<keyword evidence="3" id="KW-0808">Transferase</keyword>
<dbReference type="Pfam" id="PF13439">
    <property type="entry name" value="Glyco_transf_4"/>
    <property type="match status" value="1"/>
</dbReference>
<dbReference type="InterPro" id="IPR001296">
    <property type="entry name" value="Glyco_trans_1"/>
</dbReference>
<feature type="domain" description="Glycosyltransferase subfamily 4-like N-terminal" evidence="2">
    <location>
        <begin position="15"/>
        <end position="179"/>
    </location>
</feature>
<dbReference type="EMBL" id="FOEG01000002">
    <property type="protein sequence ID" value="SEO69153.1"/>
    <property type="molecule type" value="Genomic_DNA"/>
</dbReference>
<reference evidence="3 4" key="1">
    <citation type="submission" date="2016-10" db="EMBL/GenBank/DDBJ databases">
        <authorList>
            <person name="de Groot N.N."/>
        </authorList>
    </citation>
    <scope>NUCLEOTIDE SEQUENCE [LARGE SCALE GENOMIC DNA]</scope>
    <source>
        <strain evidence="3 4">CGMCC 1.6291</strain>
    </source>
</reference>
<dbReference type="PANTHER" id="PTHR45947:SF3">
    <property type="entry name" value="SULFOQUINOVOSYL TRANSFERASE SQD2"/>
    <property type="match status" value="1"/>
</dbReference>
<dbReference type="STRING" id="406100.SAMN04488052_102211"/>
<organism evidence="3 4">
    <name type="scientific">Aquisalimonas asiatica</name>
    <dbReference type="NCBI Taxonomy" id="406100"/>
    <lineage>
        <taxon>Bacteria</taxon>
        <taxon>Pseudomonadati</taxon>
        <taxon>Pseudomonadota</taxon>
        <taxon>Gammaproteobacteria</taxon>
        <taxon>Chromatiales</taxon>
        <taxon>Ectothiorhodospiraceae</taxon>
        <taxon>Aquisalimonas</taxon>
    </lineage>
</organism>
<dbReference type="GO" id="GO:0016757">
    <property type="term" value="F:glycosyltransferase activity"/>
    <property type="evidence" value="ECO:0007669"/>
    <property type="project" value="InterPro"/>
</dbReference>
<evidence type="ECO:0000313" key="4">
    <source>
        <dbReference type="Proteomes" id="UP000199657"/>
    </source>
</evidence>
<dbReference type="InterPro" id="IPR028098">
    <property type="entry name" value="Glyco_trans_4-like_N"/>
</dbReference>
<proteinExistence type="predicted"/>
<evidence type="ECO:0000259" key="1">
    <source>
        <dbReference type="Pfam" id="PF00534"/>
    </source>
</evidence>
<sequence>MRITLVTETYRPEANGVAMTLGRLVDYLSRHGHQVELVTPTLKRDDVPASLSLLTLPGLPLPGYPAVRFGLPAVRRLVAEWGRHRPDVIYVATQGPLGWAAVRAARRLGLPVISGYHTHFSAYGEHYGLGLAAPLVDSYLRRFHRRTRLTLAPTQQLAAQLRDAGFGDVEVLSRGVDTRLFQPQRRCDELRRQWGLLPGSPVVLYVGRIAAEKNLDLAVRAFRAIQRSTPTARFVLVGDGPLKARLAADNPDFVFTGCQSGEALARHYASADLFLFPSLTDTFGNVVLEAMASGLPVVAFDHGAAAEHISPFSNGVTAPLGNADRFVALAILLAREPSLRHRFGALARGTVNTLDWDTVGARFTALLAAHATGKQPSTGPRPLVAAG</sequence>
<dbReference type="Proteomes" id="UP000199657">
    <property type="component" value="Unassembled WGS sequence"/>
</dbReference>
<dbReference type="Gene3D" id="3.40.50.2000">
    <property type="entry name" value="Glycogen Phosphorylase B"/>
    <property type="match status" value="2"/>
</dbReference>
<gene>
    <name evidence="3" type="ORF">SAMN04488052_102211</name>
</gene>
<dbReference type="PANTHER" id="PTHR45947">
    <property type="entry name" value="SULFOQUINOVOSYL TRANSFERASE SQD2"/>
    <property type="match status" value="1"/>
</dbReference>
<protein>
    <submittedName>
        <fullName evidence="3">Glycosyltransferase involved in cell wall bisynthesis</fullName>
    </submittedName>
</protein>
<dbReference type="InterPro" id="IPR050194">
    <property type="entry name" value="Glycosyltransferase_grp1"/>
</dbReference>
<accession>A0A1H8RT85</accession>
<dbReference type="Pfam" id="PF00534">
    <property type="entry name" value="Glycos_transf_1"/>
    <property type="match status" value="1"/>
</dbReference>
<dbReference type="OrthoDB" id="9802525at2"/>
<keyword evidence="4" id="KW-1185">Reference proteome</keyword>
<dbReference type="SUPFAM" id="SSF53756">
    <property type="entry name" value="UDP-Glycosyltransferase/glycogen phosphorylase"/>
    <property type="match status" value="1"/>
</dbReference>
<dbReference type="CDD" id="cd03814">
    <property type="entry name" value="GT4-like"/>
    <property type="match status" value="1"/>
</dbReference>
<evidence type="ECO:0000259" key="2">
    <source>
        <dbReference type="Pfam" id="PF13439"/>
    </source>
</evidence>
<evidence type="ECO:0000313" key="3">
    <source>
        <dbReference type="EMBL" id="SEO69153.1"/>
    </source>
</evidence>
<name>A0A1H8RT85_9GAMM</name>
<feature type="domain" description="Glycosyl transferase family 1" evidence="1">
    <location>
        <begin position="189"/>
        <end position="348"/>
    </location>
</feature>
<dbReference type="RefSeq" id="WP_091640772.1">
    <property type="nucleotide sequence ID" value="NZ_FOEG01000002.1"/>
</dbReference>
<dbReference type="AlphaFoldDB" id="A0A1H8RT85"/>